<dbReference type="Pfam" id="PF03018">
    <property type="entry name" value="Dirigent"/>
    <property type="match status" value="1"/>
</dbReference>
<dbReference type="Gene3D" id="2.40.480.10">
    <property type="entry name" value="Allene oxide cyclase-like"/>
    <property type="match status" value="1"/>
</dbReference>
<dbReference type="PANTHER" id="PTHR21495">
    <property type="entry name" value="NUCLEOPORIN-RELATED"/>
    <property type="match status" value="1"/>
</dbReference>
<sequence length="180" mass="19011">MAKLMSSLFLVLLLVLPMTAFSAQAAPVEQVGSEKIIQLTYYATVIRFGPNATVVPVAGIAGKLWASNTFGTIFVGDIPLTVGPSTLSPKVGLVRGLSVVSSKANDGSGNHMSTSVTFTNKEYNGSTLQIQGIFKSNSRQGSVLSIVGGTGKFEGARGSVFLQPYSNSIIQNTYKFKLLK</sequence>
<dbReference type="EMBL" id="JBEDUW010000006">
    <property type="protein sequence ID" value="KAK9924561.1"/>
    <property type="molecule type" value="Genomic_DNA"/>
</dbReference>
<keyword evidence="3 4" id="KW-0964">Secreted</keyword>
<dbReference type="InterPro" id="IPR004265">
    <property type="entry name" value="Dirigent"/>
</dbReference>
<dbReference type="Proteomes" id="UP001457282">
    <property type="component" value="Unassembled WGS sequence"/>
</dbReference>
<dbReference type="InterPro" id="IPR044859">
    <property type="entry name" value="Allene_oxi_cyc_Dirigent"/>
</dbReference>
<dbReference type="GO" id="GO:0009695">
    <property type="term" value="P:jasmonic acid biosynthetic process"/>
    <property type="evidence" value="ECO:0007669"/>
    <property type="project" value="InterPro"/>
</dbReference>
<name>A0AAW1WKX3_RUBAR</name>
<dbReference type="GO" id="GO:0009699">
    <property type="term" value="P:phenylpropanoid biosynthetic process"/>
    <property type="evidence" value="ECO:0007669"/>
    <property type="project" value="UniProtKB-ARBA"/>
</dbReference>
<comment type="subunit">
    <text evidence="2 4">Homodimer.</text>
</comment>
<dbReference type="GO" id="GO:0046423">
    <property type="term" value="F:allene-oxide cyclase activity"/>
    <property type="evidence" value="ECO:0007669"/>
    <property type="project" value="InterPro"/>
</dbReference>
<evidence type="ECO:0000256" key="3">
    <source>
        <dbReference type="ARBA" id="ARBA00022525"/>
    </source>
</evidence>
<dbReference type="InterPro" id="IPR034871">
    <property type="entry name" value="Allene_oxi_cyc_sf"/>
</dbReference>
<protein>
    <recommendedName>
        <fullName evidence="4">Dirigent protein</fullName>
    </recommendedName>
</protein>
<accession>A0AAW1WKX3</accession>
<organism evidence="5 6">
    <name type="scientific">Rubus argutus</name>
    <name type="common">Southern blackberry</name>
    <dbReference type="NCBI Taxonomy" id="59490"/>
    <lineage>
        <taxon>Eukaryota</taxon>
        <taxon>Viridiplantae</taxon>
        <taxon>Streptophyta</taxon>
        <taxon>Embryophyta</taxon>
        <taxon>Tracheophyta</taxon>
        <taxon>Spermatophyta</taxon>
        <taxon>Magnoliopsida</taxon>
        <taxon>eudicotyledons</taxon>
        <taxon>Gunneridae</taxon>
        <taxon>Pentapetalae</taxon>
        <taxon>rosids</taxon>
        <taxon>fabids</taxon>
        <taxon>Rosales</taxon>
        <taxon>Rosaceae</taxon>
        <taxon>Rosoideae</taxon>
        <taxon>Rosoideae incertae sedis</taxon>
        <taxon>Rubus</taxon>
    </lineage>
</organism>
<evidence type="ECO:0000256" key="4">
    <source>
        <dbReference type="RuleBase" id="RU363099"/>
    </source>
</evidence>
<dbReference type="GO" id="GO:0048046">
    <property type="term" value="C:apoplast"/>
    <property type="evidence" value="ECO:0007669"/>
    <property type="project" value="UniProtKB-SubCell"/>
</dbReference>
<dbReference type="SUPFAM" id="SSF141493">
    <property type="entry name" value="Allene oxide cyclase-like"/>
    <property type="match status" value="1"/>
</dbReference>
<proteinExistence type="inferred from homology"/>
<dbReference type="AlphaFoldDB" id="A0AAW1WKX3"/>
<keyword evidence="4" id="KW-0732">Signal</keyword>
<gene>
    <name evidence="5" type="ORF">M0R45_032925</name>
</gene>
<feature type="chain" id="PRO_5043095725" description="Dirigent protein" evidence="4">
    <location>
        <begin position="26"/>
        <end position="180"/>
    </location>
</feature>
<evidence type="ECO:0000313" key="6">
    <source>
        <dbReference type="Proteomes" id="UP001457282"/>
    </source>
</evidence>
<evidence type="ECO:0000313" key="5">
    <source>
        <dbReference type="EMBL" id="KAK9924561.1"/>
    </source>
</evidence>
<comment type="subcellular location">
    <subcellularLocation>
        <location evidence="4">Secreted</location>
        <location evidence="4">Extracellular space</location>
        <location evidence="4">Apoplast</location>
    </subcellularLocation>
</comment>
<comment type="function">
    <text evidence="4">Dirigent proteins impart stereoselectivity on the phenoxy radical-coupling reaction, yielding optically active lignans from two molecules of coniferyl alcohol in the biosynthesis of lignans, flavonolignans, and alkaloids and thus plays a central role in plant secondary metabolism.</text>
</comment>
<feature type="signal peptide" evidence="4">
    <location>
        <begin position="1"/>
        <end position="25"/>
    </location>
</feature>
<comment type="caution">
    <text evidence="5">The sequence shown here is derived from an EMBL/GenBank/DDBJ whole genome shotgun (WGS) entry which is preliminary data.</text>
</comment>
<reference evidence="5 6" key="1">
    <citation type="journal article" date="2023" name="G3 (Bethesda)">
        <title>A chromosome-length genome assembly and annotation of blackberry (Rubus argutus, cv. 'Hillquist').</title>
        <authorList>
            <person name="Bruna T."/>
            <person name="Aryal R."/>
            <person name="Dudchenko O."/>
            <person name="Sargent D.J."/>
            <person name="Mead D."/>
            <person name="Buti M."/>
            <person name="Cavallini A."/>
            <person name="Hytonen T."/>
            <person name="Andres J."/>
            <person name="Pham M."/>
            <person name="Weisz D."/>
            <person name="Mascagni F."/>
            <person name="Usai G."/>
            <person name="Natali L."/>
            <person name="Bassil N."/>
            <person name="Fernandez G.E."/>
            <person name="Lomsadze A."/>
            <person name="Armour M."/>
            <person name="Olukolu B."/>
            <person name="Poorten T."/>
            <person name="Britton C."/>
            <person name="Davik J."/>
            <person name="Ashrafi H."/>
            <person name="Aiden E.L."/>
            <person name="Borodovsky M."/>
            <person name="Worthington M."/>
        </authorList>
    </citation>
    <scope>NUCLEOTIDE SEQUENCE [LARGE SCALE GENOMIC DNA]</scope>
    <source>
        <strain evidence="5">PI 553951</strain>
    </source>
</reference>
<evidence type="ECO:0000256" key="2">
    <source>
        <dbReference type="ARBA" id="ARBA00011738"/>
    </source>
</evidence>
<keyword evidence="4" id="KW-0052">Apoplast</keyword>
<evidence type="ECO:0000256" key="1">
    <source>
        <dbReference type="ARBA" id="ARBA00010746"/>
    </source>
</evidence>
<comment type="similarity">
    <text evidence="1 4">Belongs to the plant dirigent protein family.</text>
</comment>
<keyword evidence="6" id="KW-1185">Reference proteome</keyword>